<dbReference type="InterPro" id="IPR001173">
    <property type="entry name" value="Glyco_trans_2-like"/>
</dbReference>
<dbReference type="Gene3D" id="3.90.550.10">
    <property type="entry name" value="Spore Coat Polysaccharide Biosynthesis Protein SpsA, Chain A"/>
    <property type="match status" value="1"/>
</dbReference>
<evidence type="ECO:0000313" key="3">
    <source>
        <dbReference type="EMBL" id="TNV08881.1"/>
    </source>
</evidence>
<name>A0A5C5CCD3_9HYPH</name>
<dbReference type="RefSeq" id="WP_012092512.1">
    <property type="nucleotide sequence ID" value="NZ_JACIEX010000019.1"/>
</dbReference>
<comment type="caution">
    <text evidence="3">The sequence shown here is derived from an EMBL/GenBank/DDBJ whole genome shotgun (WGS) entry which is preliminary data.</text>
</comment>
<protein>
    <submittedName>
        <fullName evidence="3">Glycosyltransferase family 2 protein</fullName>
    </submittedName>
    <submittedName>
        <fullName evidence="2">Glycosyltransferase involved in cell wall biosynthesis</fullName>
    </submittedName>
</protein>
<dbReference type="SUPFAM" id="SSF53448">
    <property type="entry name" value="Nucleotide-diphospho-sugar transferases"/>
    <property type="match status" value="1"/>
</dbReference>
<evidence type="ECO:0000313" key="2">
    <source>
        <dbReference type="EMBL" id="MBB4096134.1"/>
    </source>
</evidence>
<dbReference type="CDD" id="cd04179">
    <property type="entry name" value="DPM_DPG-synthase_like"/>
    <property type="match status" value="1"/>
</dbReference>
<keyword evidence="5" id="KW-1185">Reference proteome</keyword>
<evidence type="ECO:0000313" key="5">
    <source>
        <dbReference type="Proteomes" id="UP000553980"/>
    </source>
</evidence>
<evidence type="ECO:0000313" key="4">
    <source>
        <dbReference type="Proteomes" id="UP000313390"/>
    </source>
</evidence>
<dbReference type="Pfam" id="PF00535">
    <property type="entry name" value="Glycos_transf_2"/>
    <property type="match status" value="1"/>
</dbReference>
<dbReference type="AlphaFoldDB" id="A0A5C5CCD3"/>
<organism evidence="3 4">
    <name type="scientific">Brucella pecoris</name>
    <dbReference type="NCBI Taxonomy" id="867683"/>
    <lineage>
        <taxon>Bacteria</taxon>
        <taxon>Pseudomonadati</taxon>
        <taxon>Pseudomonadota</taxon>
        <taxon>Alphaproteobacteria</taxon>
        <taxon>Hyphomicrobiales</taxon>
        <taxon>Brucellaceae</taxon>
        <taxon>Brucella/Ochrobactrum group</taxon>
        <taxon>Brucella</taxon>
    </lineage>
</organism>
<dbReference type="Proteomes" id="UP000553980">
    <property type="component" value="Unassembled WGS sequence"/>
</dbReference>
<evidence type="ECO:0000259" key="1">
    <source>
        <dbReference type="Pfam" id="PF00535"/>
    </source>
</evidence>
<reference evidence="3 4" key="1">
    <citation type="journal article" date="2011" name="Int. J. Syst. Evol. Microbiol.">
        <title>Ochrobactrum pecoris sp. nov., isolated from farm animals.</title>
        <authorList>
            <person name="Kampfer P."/>
            <person name="Huber B."/>
            <person name="Busse H.J."/>
            <person name="Scholz H.C."/>
            <person name="Tomaso H."/>
            <person name="Hotzel H."/>
            <person name="Melzer F."/>
        </authorList>
    </citation>
    <scope>NUCLEOTIDE SEQUENCE [LARGE SCALE GENOMIC DNA]</scope>
    <source>
        <strain evidence="3 4">08RB2639</strain>
    </source>
</reference>
<keyword evidence="3" id="KW-0808">Transferase</keyword>
<dbReference type="PANTHER" id="PTHR48090:SF7">
    <property type="entry name" value="RFBJ PROTEIN"/>
    <property type="match status" value="1"/>
</dbReference>
<reference evidence="3" key="2">
    <citation type="submission" date="2019-06" db="EMBL/GenBank/DDBJ databases">
        <authorList>
            <person name="Hu M."/>
        </authorList>
    </citation>
    <scope>NUCLEOTIDE SEQUENCE</scope>
    <source>
        <strain evidence="3">08RB2639</strain>
    </source>
</reference>
<dbReference type="EMBL" id="VEWK01000020">
    <property type="protein sequence ID" value="TNV08881.1"/>
    <property type="molecule type" value="Genomic_DNA"/>
</dbReference>
<dbReference type="InterPro" id="IPR029044">
    <property type="entry name" value="Nucleotide-diphossugar_trans"/>
</dbReference>
<dbReference type="GO" id="GO:0016740">
    <property type="term" value="F:transferase activity"/>
    <property type="evidence" value="ECO:0007669"/>
    <property type="project" value="UniProtKB-KW"/>
</dbReference>
<reference evidence="2 5" key="3">
    <citation type="submission" date="2020-08" db="EMBL/GenBank/DDBJ databases">
        <title>Genomic Encyclopedia of Type Strains, Phase IV (KMG-IV): sequencing the most valuable type-strain genomes for metagenomic binning, comparative biology and taxonomic classification.</title>
        <authorList>
            <person name="Goeker M."/>
        </authorList>
    </citation>
    <scope>NUCLEOTIDE SEQUENCE [LARGE SCALE GENOMIC DNA]</scope>
    <source>
        <strain evidence="2 5">DSM 23868</strain>
    </source>
</reference>
<accession>A0A5C5CCD3</accession>
<dbReference type="Proteomes" id="UP000313390">
    <property type="component" value="Unassembled WGS sequence"/>
</dbReference>
<dbReference type="InterPro" id="IPR050256">
    <property type="entry name" value="Glycosyltransferase_2"/>
</dbReference>
<dbReference type="PANTHER" id="PTHR48090">
    <property type="entry name" value="UNDECAPRENYL-PHOSPHATE 4-DEOXY-4-FORMAMIDO-L-ARABINOSE TRANSFERASE-RELATED"/>
    <property type="match status" value="1"/>
</dbReference>
<feature type="domain" description="Glycosyltransferase 2-like" evidence="1">
    <location>
        <begin position="4"/>
        <end position="111"/>
    </location>
</feature>
<dbReference type="OrthoDB" id="9807795at2"/>
<sequence>MKLSIAIPCYNEALNIPLIVTRLREIIVGRDDVEVLLVDNGSKDNTADVLRRELQEGDAIRVITVPVNQGYGYGILRGLEAASGEVLAWTHADMQTDPRDVLIAFDLYKEHAGQKIIVKGKRRNRQLLERFFTFGMQSIASVVLRVPFDDVNAQPKLFSCEFYQEFISTRAPHDFSLDLYLLYQARIHGYRILEVPVYFAKRIHGEAKGGGNWKTRIKLIRRTFAYIFDLRRELAAQQGQDS</sequence>
<gene>
    <name evidence="3" type="ORF">FIB18_22970</name>
    <name evidence="2" type="ORF">GGQ79_004689</name>
</gene>
<dbReference type="EMBL" id="JACIEX010000019">
    <property type="protein sequence ID" value="MBB4096134.1"/>
    <property type="molecule type" value="Genomic_DNA"/>
</dbReference>
<proteinExistence type="predicted"/>